<comment type="caution">
    <text evidence="1">The sequence shown here is derived from an EMBL/GenBank/DDBJ whole genome shotgun (WGS) entry which is preliminary data.</text>
</comment>
<accession>A0A315ECH2</accession>
<protein>
    <recommendedName>
        <fullName evidence="3">ATP-dependent Clp protease proteolytic subunit</fullName>
    </recommendedName>
</protein>
<reference evidence="1 2" key="1">
    <citation type="submission" date="2017-04" db="EMBL/GenBank/DDBJ databases">
        <title>Unexpected and diverse lifestyles within the genus Limnohabitans.</title>
        <authorList>
            <person name="Kasalicky V."/>
            <person name="Mehrshad M."/>
            <person name="Andrei S.-A."/>
            <person name="Salcher M."/>
            <person name="Kratochvilova H."/>
            <person name="Simek K."/>
            <person name="Ghai R."/>
        </authorList>
    </citation>
    <scope>NUCLEOTIDE SEQUENCE [LARGE SCALE GENOMIC DNA]</scope>
    <source>
        <strain evidence="1 2">II-B4</strain>
    </source>
</reference>
<dbReference type="RefSeq" id="WP_108311666.1">
    <property type="nucleotide sequence ID" value="NZ_NESN01000001.1"/>
</dbReference>
<keyword evidence="2" id="KW-1185">Reference proteome</keyword>
<evidence type="ECO:0000313" key="1">
    <source>
        <dbReference type="EMBL" id="PUE55676.1"/>
    </source>
</evidence>
<evidence type="ECO:0008006" key="3">
    <source>
        <dbReference type="Google" id="ProtNLM"/>
    </source>
</evidence>
<evidence type="ECO:0000313" key="2">
    <source>
        <dbReference type="Proteomes" id="UP000250790"/>
    </source>
</evidence>
<proteinExistence type="predicted"/>
<dbReference type="InterPro" id="IPR029045">
    <property type="entry name" value="ClpP/crotonase-like_dom_sf"/>
</dbReference>
<dbReference type="Gene3D" id="3.90.226.10">
    <property type="entry name" value="2-enoyl-CoA Hydratase, Chain A, domain 1"/>
    <property type="match status" value="1"/>
</dbReference>
<dbReference type="AlphaFoldDB" id="A0A315ECH2"/>
<dbReference type="Pfam" id="PF00574">
    <property type="entry name" value="CLP_protease"/>
    <property type="match status" value="1"/>
</dbReference>
<name>A0A315ECH2_9BURK</name>
<dbReference type="OrthoDB" id="9769064at2"/>
<dbReference type="EMBL" id="NESN01000001">
    <property type="protein sequence ID" value="PUE55676.1"/>
    <property type="molecule type" value="Genomic_DNA"/>
</dbReference>
<dbReference type="SUPFAM" id="SSF52096">
    <property type="entry name" value="ClpP/crotonase"/>
    <property type="match status" value="1"/>
</dbReference>
<sequence length="272" mass="30411">MTDTILRTLRTHEKGIVLINGPITDQLALDFCDELDSLYDYYQYETVLLRIHSPGGQTLALDFMMERIDFWRAQGRKMHTQATMQAVSAAALLLSLGEVGHRYASPSSALLYHHTRFVTTSSQTVTARAAMEAVQQLIESDHLLMKRLCKHLLHGFGGAVAFAQAGIQRIQAIKDVMTSHPNGKKPKWIEETKQVYEQVRVMNGIKLYQQLLMRRFDEDTIMSQVQAWALMLIDDVDLPAITRGQSTCAVSQSNLSMPPALAAGLVETALHA</sequence>
<organism evidence="1 2">
    <name type="scientific">Limnohabitans parvus II-B4</name>
    <dbReference type="NCBI Taxonomy" id="1293052"/>
    <lineage>
        <taxon>Bacteria</taxon>
        <taxon>Pseudomonadati</taxon>
        <taxon>Pseudomonadota</taxon>
        <taxon>Betaproteobacteria</taxon>
        <taxon>Burkholderiales</taxon>
        <taxon>Comamonadaceae</taxon>
        <taxon>Limnohabitans</taxon>
    </lineage>
</organism>
<gene>
    <name evidence="1" type="ORF">B9Z37_03800</name>
</gene>
<dbReference type="InterPro" id="IPR023562">
    <property type="entry name" value="ClpP/TepA"/>
</dbReference>
<dbReference type="Proteomes" id="UP000250790">
    <property type="component" value="Unassembled WGS sequence"/>
</dbReference>